<evidence type="ECO:0000313" key="1">
    <source>
        <dbReference type="EMBL" id="JAD22620.1"/>
    </source>
</evidence>
<organism evidence="1">
    <name type="scientific">Arundo donax</name>
    <name type="common">Giant reed</name>
    <name type="synonym">Donax arundinaceus</name>
    <dbReference type="NCBI Taxonomy" id="35708"/>
    <lineage>
        <taxon>Eukaryota</taxon>
        <taxon>Viridiplantae</taxon>
        <taxon>Streptophyta</taxon>
        <taxon>Embryophyta</taxon>
        <taxon>Tracheophyta</taxon>
        <taxon>Spermatophyta</taxon>
        <taxon>Magnoliopsida</taxon>
        <taxon>Liliopsida</taxon>
        <taxon>Poales</taxon>
        <taxon>Poaceae</taxon>
        <taxon>PACMAD clade</taxon>
        <taxon>Arundinoideae</taxon>
        <taxon>Arundineae</taxon>
        <taxon>Arundo</taxon>
    </lineage>
</organism>
<protein>
    <submittedName>
        <fullName evidence="1">Uncharacterized protein</fullName>
    </submittedName>
</protein>
<reference evidence="1" key="2">
    <citation type="journal article" date="2015" name="Data Brief">
        <title>Shoot transcriptome of the giant reed, Arundo donax.</title>
        <authorList>
            <person name="Barrero R.A."/>
            <person name="Guerrero F.D."/>
            <person name="Moolhuijzen P."/>
            <person name="Goolsby J.A."/>
            <person name="Tidwell J."/>
            <person name="Bellgard S.E."/>
            <person name="Bellgard M.I."/>
        </authorList>
    </citation>
    <scope>NUCLEOTIDE SEQUENCE</scope>
    <source>
        <tissue evidence="1">Shoot tissue taken approximately 20 cm above the soil surface</tissue>
    </source>
</reference>
<reference evidence="1" key="1">
    <citation type="submission" date="2014-09" db="EMBL/GenBank/DDBJ databases">
        <authorList>
            <person name="Magalhaes I.L.F."/>
            <person name="Oliveira U."/>
            <person name="Santos F.R."/>
            <person name="Vidigal T.H.D.A."/>
            <person name="Brescovit A.D."/>
            <person name="Santos A.J."/>
        </authorList>
    </citation>
    <scope>NUCLEOTIDE SEQUENCE</scope>
    <source>
        <tissue evidence="1">Shoot tissue taken approximately 20 cm above the soil surface</tissue>
    </source>
</reference>
<dbReference type="EMBL" id="GBRH01275275">
    <property type="protein sequence ID" value="JAD22620.1"/>
    <property type="molecule type" value="Transcribed_RNA"/>
</dbReference>
<name>A0A0A8YAZ7_ARUDO</name>
<proteinExistence type="predicted"/>
<accession>A0A0A8YAZ7</accession>
<dbReference type="AlphaFoldDB" id="A0A0A8YAZ7"/>
<sequence length="34" mass="3956">MQNQAMALHEAYILGRAVQETQQITFQMERGETM</sequence>